<accession>A0A6G1IZW4</accession>
<organism evidence="2 3">
    <name type="scientific">Lentithecium fluviatile CBS 122367</name>
    <dbReference type="NCBI Taxonomy" id="1168545"/>
    <lineage>
        <taxon>Eukaryota</taxon>
        <taxon>Fungi</taxon>
        <taxon>Dikarya</taxon>
        <taxon>Ascomycota</taxon>
        <taxon>Pezizomycotina</taxon>
        <taxon>Dothideomycetes</taxon>
        <taxon>Pleosporomycetidae</taxon>
        <taxon>Pleosporales</taxon>
        <taxon>Massarineae</taxon>
        <taxon>Lentitheciaceae</taxon>
        <taxon>Lentithecium</taxon>
    </lineage>
</organism>
<reference evidence="2" key="1">
    <citation type="journal article" date="2020" name="Stud. Mycol.">
        <title>101 Dothideomycetes genomes: a test case for predicting lifestyles and emergence of pathogens.</title>
        <authorList>
            <person name="Haridas S."/>
            <person name="Albert R."/>
            <person name="Binder M."/>
            <person name="Bloem J."/>
            <person name="Labutti K."/>
            <person name="Salamov A."/>
            <person name="Andreopoulos B."/>
            <person name="Baker S."/>
            <person name="Barry K."/>
            <person name="Bills G."/>
            <person name="Bluhm B."/>
            <person name="Cannon C."/>
            <person name="Castanera R."/>
            <person name="Culley D."/>
            <person name="Daum C."/>
            <person name="Ezra D."/>
            <person name="Gonzalez J."/>
            <person name="Henrissat B."/>
            <person name="Kuo A."/>
            <person name="Liang C."/>
            <person name="Lipzen A."/>
            <person name="Lutzoni F."/>
            <person name="Magnuson J."/>
            <person name="Mondo S."/>
            <person name="Nolan M."/>
            <person name="Ohm R."/>
            <person name="Pangilinan J."/>
            <person name="Park H.-J."/>
            <person name="Ramirez L."/>
            <person name="Alfaro M."/>
            <person name="Sun H."/>
            <person name="Tritt A."/>
            <person name="Yoshinaga Y."/>
            <person name="Zwiers L.-H."/>
            <person name="Turgeon B."/>
            <person name="Goodwin S."/>
            <person name="Spatafora J."/>
            <person name="Crous P."/>
            <person name="Grigoriev I."/>
        </authorList>
    </citation>
    <scope>NUCLEOTIDE SEQUENCE</scope>
    <source>
        <strain evidence="2">CBS 122367</strain>
    </source>
</reference>
<dbReference type="AlphaFoldDB" id="A0A6G1IZW4"/>
<evidence type="ECO:0000256" key="1">
    <source>
        <dbReference type="SAM" id="MobiDB-lite"/>
    </source>
</evidence>
<dbReference type="Proteomes" id="UP000799291">
    <property type="component" value="Unassembled WGS sequence"/>
</dbReference>
<feature type="region of interest" description="Disordered" evidence="1">
    <location>
        <begin position="31"/>
        <end position="65"/>
    </location>
</feature>
<evidence type="ECO:0000313" key="3">
    <source>
        <dbReference type="Proteomes" id="UP000799291"/>
    </source>
</evidence>
<evidence type="ECO:0000313" key="2">
    <source>
        <dbReference type="EMBL" id="KAF2683635.1"/>
    </source>
</evidence>
<keyword evidence="3" id="KW-1185">Reference proteome</keyword>
<gene>
    <name evidence="2" type="ORF">K458DRAFT_40266</name>
</gene>
<dbReference type="EMBL" id="MU005583">
    <property type="protein sequence ID" value="KAF2683635.1"/>
    <property type="molecule type" value="Genomic_DNA"/>
</dbReference>
<sequence>MAYIRTFSVLCKEFAHRMMCVARSKSIYFAPKRRPSQRRPIESSGKPWAKPSPRHRSNHASAEPYPRVSVVPVNFKSPFAPPTLTPCTTDANSRIAAFRASAGLRHCTSHRPWYAISSVGSQSRRQSEARGGCMDPGLQWRLTMPVVILL</sequence>
<protein>
    <submittedName>
        <fullName evidence="2">Uncharacterized protein</fullName>
    </submittedName>
</protein>
<name>A0A6G1IZW4_9PLEO</name>
<proteinExistence type="predicted"/>